<dbReference type="Gene3D" id="2.40.160.10">
    <property type="entry name" value="Porin"/>
    <property type="match status" value="1"/>
</dbReference>
<protein>
    <recommendedName>
        <fullName evidence="4">Beta-barrel porin-2, OmpL-like. bbp2</fullName>
    </recommendedName>
</protein>
<dbReference type="RefSeq" id="WP_090223490.1">
    <property type="nucleotide sequence ID" value="NZ_FOZP01000002.1"/>
</dbReference>
<dbReference type="EMBL" id="FOZP01000002">
    <property type="protein sequence ID" value="SFS40201.1"/>
    <property type="molecule type" value="Genomic_DNA"/>
</dbReference>
<gene>
    <name evidence="2" type="ORF">SAMN04488006_1087</name>
</gene>
<accession>A0A1I6PIY5</accession>
<dbReference type="AlphaFoldDB" id="A0A1I6PIY5"/>
<evidence type="ECO:0000313" key="2">
    <source>
        <dbReference type="EMBL" id="SFS40201.1"/>
    </source>
</evidence>
<dbReference type="STRING" id="593133.SAMN04488006_1087"/>
<feature type="chain" id="PRO_5011717071" description="Beta-barrel porin-2, OmpL-like. bbp2" evidence="1">
    <location>
        <begin position="21"/>
        <end position="336"/>
    </location>
</feature>
<sequence length="336" mass="37346">MKKQLLLLLSAMLISIAAISQNSSEDFKPSGDIQFKVFWNYHADFSDNATKTSAFELTRSYLGYKYAFTKDISAKITFDVGSNSAGSEYTAFLKAAQLDWKVASSVKLSMGLIGMKQFNDQEDFWGYRYLFKSFMDENSFGSSADLGINAEFSLSKNLKANFLIANGEGYKKLQDTDGYQKFGGSLVFTPIEGLTTKIYADSQKSATSKALTSVALFVGYEMSNWRLGAEFNKLQNGKKYSSPIDNHNLDGVSFYSTYVINKKVEVFGRFDQLSSNTLSGESTAWNTSNDGNQIIAGIQYAPIKGLKFALNYQGFSFDNASLDNESLLFLNAEFKL</sequence>
<name>A0A1I6PIY5_9FLAO</name>
<reference evidence="3" key="1">
    <citation type="submission" date="2016-10" db="EMBL/GenBank/DDBJ databases">
        <authorList>
            <person name="Varghese N."/>
            <person name="Submissions S."/>
        </authorList>
    </citation>
    <scope>NUCLEOTIDE SEQUENCE [LARGE SCALE GENOMIC DNA]</scope>
    <source>
        <strain evidence="3">DSM 24450</strain>
    </source>
</reference>
<dbReference type="InterPro" id="IPR023614">
    <property type="entry name" value="Porin_dom_sf"/>
</dbReference>
<dbReference type="OrthoDB" id="1116797at2"/>
<proteinExistence type="predicted"/>
<keyword evidence="1" id="KW-0732">Signal</keyword>
<keyword evidence="3" id="KW-1185">Reference proteome</keyword>
<feature type="signal peptide" evidence="1">
    <location>
        <begin position="1"/>
        <end position="20"/>
    </location>
</feature>
<evidence type="ECO:0000256" key="1">
    <source>
        <dbReference type="SAM" id="SignalP"/>
    </source>
</evidence>
<dbReference type="Proteomes" id="UP000199312">
    <property type="component" value="Unassembled WGS sequence"/>
</dbReference>
<evidence type="ECO:0000313" key="3">
    <source>
        <dbReference type="Proteomes" id="UP000199312"/>
    </source>
</evidence>
<organism evidence="2 3">
    <name type="scientific">Lutibacter maritimus</name>
    <dbReference type="NCBI Taxonomy" id="593133"/>
    <lineage>
        <taxon>Bacteria</taxon>
        <taxon>Pseudomonadati</taxon>
        <taxon>Bacteroidota</taxon>
        <taxon>Flavobacteriia</taxon>
        <taxon>Flavobacteriales</taxon>
        <taxon>Flavobacteriaceae</taxon>
        <taxon>Lutibacter</taxon>
    </lineage>
</organism>
<dbReference type="SUPFAM" id="SSF56935">
    <property type="entry name" value="Porins"/>
    <property type="match status" value="1"/>
</dbReference>
<evidence type="ECO:0008006" key="4">
    <source>
        <dbReference type="Google" id="ProtNLM"/>
    </source>
</evidence>